<feature type="transmembrane region" description="Helical" evidence="5">
    <location>
        <begin position="150"/>
        <end position="175"/>
    </location>
</feature>
<dbReference type="SUPFAM" id="SSF81296">
    <property type="entry name" value="E set domains"/>
    <property type="match status" value="1"/>
</dbReference>
<dbReference type="GO" id="GO:0030313">
    <property type="term" value="C:cell envelope"/>
    <property type="evidence" value="ECO:0007669"/>
    <property type="project" value="UniProtKB-SubCell"/>
</dbReference>
<accession>A0AA40SNK6</accession>
<dbReference type="Pfam" id="PF04234">
    <property type="entry name" value="CopC"/>
    <property type="match status" value="1"/>
</dbReference>
<dbReference type="EMBL" id="JACIFH010000001">
    <property type="protein sequence ID" value="MBB4139407.1"/>
    <property type="molecule type" value="Genomic_DNA"/>
</dbReference>
<proteinExistence type="predicted"/>
<evidence type="ECO:0000256" key="4">
    <source>
        <dbReference type="ARBA" id="ARBA00023008"/>
    </source>
</evidence>
<dbReference type="PROSITE" id="PS51318">
    <property type="entry name" value="TAT"/>
    <property type="match status" value="1"/>
</dbReference>
<dbReference type="GO" id="GO:0042597">
    <property type="term" value="C:periplasmic space"/>
    <property type="evidence" value="ECO:0007669"/>
    <property type="project" value="InterPro"/>
</dbReference>
<dbReference type="InterPro" id="IPR014755">
    <property type="entry name" value="Cu-Rt/internalin_Ig-like"/>
</dbReference>
<evidence type="ECO:0000256" key="1">
    <source>
        <dbReference type="ARBA" id="ARBA00004196"/>
    </source>
</evidence>
<keyword evidence="5" id="KW-1133">Transmembrane helix</keyword>
<keyword evidence="5" id="KW-0472">Membrane</keyword>
<keyword evidence="3 6" id="KW-0732">Signal</keyword>
<evidence type="ECO:0000259" key="7">
    <source>
        <dbReference type="Pfam" id="PF04234"/>
    </source>
</evidence>
<dbReference type="InterPro" id="IPR006311">
    <property type="entry name" value="TAT_signal"/>
</dbReference>
<feature type="signal peptide" evidence="6">
    <location>
        <begin position="1"/>
        <end position="33"/>
    </location>
</feature>
<dbReference type="PANTHER" id="PTHR34820:SF4">
    <property type="entry name" value="INNER MEMBRANE PROTEIN YEBZ"/>
    <property type="match status" value="1"/>
</dbReference>
<comment type="subcellular location">
    <subcellularLocation>
        <location evidence="1">Cell envelope</location>
    </subcellularLocation>
</comment>
<evidence type="ECO:0000256" key="6">
    <source>
        <dbReference type="SAM" id="SignalP"/>
    </source>
</evidence>
<evidence type="ECO:0000313" key="9">
    <source>
        <dbReference type="Proteomes" id="UP000549113"/>
    </source>
</evidence>
<feature type="domain" description="CopC" evidence="7">
    <location>
        <begin position="34"/>
        <end position="127"/>
    </location>
</feature>
<comment type="caution">
    <text evidence="8">The sequence shown here is derived from an EMBL/GenBank/DDBJ whole genome shotgun (WGS) entry which is preliminary data.</text>
</comment>
<dbReference type="AlphaFoldDB" id="A0AA40SNK6"/>
<dbReference type="Gene3D" id="2.60.40.1220">
    <property type="match status" value="1"/>
</dbReference>
<dbReference type="InterPro" id="IPR014756">
    <property type="entry name" value="Ig_E-set"/>
</dbReference>
<evidence type="ECO:0000256" key="2">
    <source>
        <dbReference type="ARBA" id="ARBA00022723"/>
    </source>
</evidence>
<keyword evidence="2" id="KW-0479">Metal-binding</keyword>
<dbReference type="PANTHER" id="PTHR34820">
    <property type="entry name" value="INNER MEMBRANE PROTEIN YEBZ"/>
    <property type="match status" value="1"/>
</dbReference>
<feature type="chain" id="PRO_5041413281" description="CopC domain-containing protein" evidence="6">
    <location>
        <begin position="34"/>
        <end position="184"/>
    </location>
</feature>
<name>A0AA40SNK6_9MICO</name>
<keyword evidence="9" id="KW-1185">Reference proteome</keyword>
<evidence type="ECO:0000256" key="3">
    <source>
        <dbReference type="ARBA" id="ARBA00022729"/>
    </source>
</evidence>
<dbReference type="GO" id="GO:0046688">
    <property type="term" value="P:response to copper ion"/>
    <property type="evidence" value="ECO:0007669"/>
    <property type="project" value="InterPro"/>
</dbReference>
<organism evidence="8 9">
    <name type="scientific">Microbacterium invictum</name>
    <dbReference type="NCBI Taxonomy" id="515415"/>
    <lineage>
        <taxon>Bacteria</taxon>
        <taxon>Bacillati</taxon>
        <taxon>Actinomycetota</taxon>
        <taxon>Actinomycetes</taxon>
        <taxon>Micrococcales</taxon>
        <taxon>Microbacteriaceae</taxon>
        <taxon>Microbacterium</taxon>
    </lineage>
</organism>
<dbReference type="Proteomes" id="UP000549113">
    <property type="component" value="Unassembled WGS sequence"/>
</dbReference>
<dbReference type="GO" id="GO:0005507">
    <property type="term" value="F:copper ion binding"/>
    <property type="evidence" value="ECO:0007669"/>
    <property type="project" value="InterPro"/>
</dbReference>
<reference evidence="8 9" key="1">
    <citation type="submission" date="2020-08" db="EMBL/GenBank/DDBJ databases">
        <title>Sequencing the genomes of 1000 actinobacteria strains.</title>
        <authorList>
            <person name="Klenk H.-P."/>
        </authorList>
    </citation>
    <scope>NUCLEOTIDE SEQUENCE [LARGE SCALE GENOMIC DNA]</scope>
    <source>
        <strain evidence="8 9">DSM 19600</strain>
    </source>
</reference>
<evidence type="ECO:0000256" key="5">
    <source>
        <dbReference type="SAM" id="Phobius"/>
    </source>
</evidence>
<keyword evidence="4" id="KW-0186">Copper</keyword>
<dbReference type="InterPro" id="IPR007348">
    <property type="entry name" value="CopC_dom"/>
</dbReference>
<gene>
    <name evidence="8" type="ORF">BKA10_001201</name>
</gene>
<sequence>MMSSGINRRSRIRASIAVLLGLVLAGIASPAFAHDELIGTEPAAQSTVEALPDELVLTFSGVLLDDAGATAVAVLDASCTSLTAGDPVIDGTKVIQPVTAGADGVVTVQWRVVSSDGHPISGEYTFTAGEGGSAQACDAAPDEETDAGAFPIGIVIAVLGVGIVAAGGGALALMLRRRPAQHED</sequence>
<protein>
    <recommendedName>
        <fullName evidence="7">CopC domain-containing protein</fullName>
    </recommendedName>
</protein>
<dbReference type="GO" id="GO:0005886">
    <property type="term" value="C:plasma membrane"/>
    <property type="evidence" value="ECO:0007669"/>
    <property type="project" value="TreeGrafter"/>
</dbReference>
<evidence type="ECO:0000313" key="8">
    <source>
        <dbReference type="EMBL" id="MBB4139407.1"/>
    </source>
</evidence>
<keyword evidence="5" id="KW-0812">Transmembrane</keyword>
<dbReference type="InterPro" id="IPR032694">
    <property type="entry name" value="CopC/D"/>
</dbReference>
<dbReference type="GO" id="GO:0006825">
    <property type="term" value="P:copper ion transport"/>
    <property type="evidence" value="ECO:0007669"/>
    <property type="project" value="InterPro"/>
</dbReference>